<dbReference type="OrthoDB" id="5340163at2759"/>
<dbReference type="Pfam" id="PF14022">
    <property type="entry name" value="DUF4238"/>
    <property type="match status" value="1"/>
</dbReference>
<evidence type="ECO:0000313" key="2">
    <source>
        <dbReference type="Proteomes" id="UP000184073"/>
    </source>
</evidence>
<evidence type="ECO:0008006" key="3">
    <source>
        <dbReference type="Google" id="ProtNLM"/>
    </source>
</evidence>
<dbReference type="RefSeq" id="XP_040664067.1">
    <property type="nucleotide sequence ID" value="XM_040808127.1"/>
</dbReference>
<dbReference type="GeneID" id="63723638"/>
<sequence length="590" mass="68218">MPKLSQQKQHFIPWFLLKRFAPADQPPARPAASSQTRARRRDLLLNKIDLESSILTQRPVSMEFTLVDMYRDPGFDDNPYHLEEKLSKLEGEASEIINKVVTTFAKSPVLELKRPEVDTLRKFLFLMKYRSRGFFERYNHDDAQDYDADDRPRMLQYMANKGFTKPRDVWFDNLNHMLDLKMDAAKTWGRTLRAQIYPDDALMFELHLLHSYMSFCQPQNTEEEFLLTENSFGIFEGPSTVRNEVMPGKQKTSPVVYTEYHNFAPISPRLLIVLRSGVLPTPGDNSESAEIRSQLAAALRSDHLDPDEAGSILEDLPVRPCKVLYDQGVVDSPASFRKNDRFLFLCFKLSSAHMTAISNIFLEEAHSTSSIIYHSPVALRAAVENYFKDNDRRLKQVVDIPGDRRRSYFGTLEKILRDLGGSARCKVHPFDLSKARIRAHMALNVGLIVGVQLMERQKPDKSLPRAYTLLKDGATMETFWYDIDQASRLMMLKTKLDGALRRSGLSDQEKFAFQAQRNAFFSSFPVERLWLYFKIMRNMRRCDIDDLVTNPPELELRGVEDMFAEDISMFPQMKGQIARKMYLETLYSIH</sequence>
<dbReference type="AlphaFoldDB" id="A0A1L9PA24"/>
<dbReference type="EMBL" id="KV878126">
    <property type="protein sequence ID" value="OJI98304.1"/>
    <property type="molecule type" value="Genomic_DNA"/>
</dbReference>
<reference evidence="2" key="1">
    <citation type="journal article" date="2017" name="Genome Biol.">
        <title>Comparative genomics reveals high biological diversity and specific adaptations in the industrially and medically important fungal genus Aspergillus.</title>
        <authorList>
            <person name="de Vries R.P."/>
            <person name="Riley R."/>
            <person name="Wiebenga A."/>
            <person name="Aguilar-Osorio G."/>
            <person name="Amillis S."/>
            <person name="Uchima C.A."/>
            <person name="Anderluh G."/>
            <person name="Asadollahi M."/>
            <person name="Askin M."/>
            <person name="Barry K."/>
            <person name="Battaglia E."/>
            <person name="Bayram O."/>
            <person name="Benocci T."/>
            <person name="Braus-Stromeyer S.A."/>
            <person name="Caldana C."/>
            <person name="Canovas D."/>
            <person name="Cerqueira G.C."/>
            <person name="Chen F."/>
            <person name="Chen W."/>
            <person name="Choi C."/>
            <person name="Clum A."/>
            <person name="Dos Santos R.A."/>
            <person name="Damasio A.R."/>
            <person name="Diallinas G."/>
            <person name="Emri T."/>
            <person name="Fekete E."/>
            <person name="Flipphi M."/>
            <person name="Freyberg S."/>
            <person name="Gallo A."/>
            <person name="Gournas C."/>
            <person name="Habgood R."/>
            <person name="Hainaut M."/>
            <person name="Harispe M.L."/>
            <person name="Henrissat B."/>
            <person name="Hilden K.S."/>
            <person name="Hope R."/>
            <person name="Hossain A."/>
            <person name="Karabika E."/>
            <person name="Karaffa L."/>
            <person name="Karanyi Z."/>
            <person name="Krasevec N."/>
            <person name="Kuo A."/>
            <person name="Kusch H."/>
            <person name="LaButti K."/>
            <person name="Lagendijk E.L."/>
            <person name="Lapidus A."/>
            <person name="Levasseur A."/>
            <person name="Lindquist E."/>
            <person name="Lipzen A."/>
            <person name="Logrieco A.F."/>
            <person name="MacCabe A."/>
            <person name="Maekelae M.R."/>
            <person name="Malavazi I."/>
            <person name="Melin P."/>
            <person name="Meyer V."/>
            <person name="Mielnichuk N."/>
            <person name="Miskei M."/>
            <person name="Molnar A.P."/>
            <person name="Mule G."/>
            <person name="Ngan C.Y."/>
            <person name="Orejas M."/>
            <person name="Orosz E."/>
            <person name="Ouedraogo J.P."/>
            <person name="Overkamp K.M."/>
            <person name="Park H.-S."/>
            <person name="Perrone G."/>
            <person name="Piumi F."/>
            <person name="Punt P.J."/>
            <person name="Ram A.F."/>
            <person name="Ramon A."/>
            <person name="Rauscher S."/>
            <person name="Record E."/>
            <person name="Riano-Pachon D.M."/>
            <person name="Robert V."/>
            <person name="Roehrig J."/>
            <person name="Ruller R."/>
            <person name="Salamov A."/>
            <person name="Salih N.S."/>
            <person name="Samson R.A."/>
            <person name="Sandor E."/>
            <person name="Sanguinetti M."/>
            <person name="Schuetze T."/>
            <person name="Sepcic K."/>
            <person name="Shelest E."/>
            <person name="Sherlock G."/>
            <person name="Sophianopoulou V."/>
            <person name="Squina F.M."/>
            <person name="Sun H."/>
            <person name="Susca A."/>
            <person name="Todd R.B."/>
            <person name="Tsang A."/>
            <person name="Unkles S.E."/>
            <person name="van de Wiele N."/>
            <person name="van Rossen-Uffink D."/>
            <person name="Oliveira J.V."/>
            <person name="Vesth T.C."/>
            <person name="Visser J."/>
            <person name="Yu J.-H."/>
            <person name="Zhou M."/>
            <person name="Andersen M.R."/>
            <person name="Archer D.B."/>
            <person name="Baker S.E."/>
            <person name="Benoit I."/>
            <person name="Brakhage A.A."/>
            <person name="Braus G.H."/>
            <person name="Fischer R."/>
            <person name="Frisvad J.C."/>
            <person name="Goldman G.H."/>
            <person name="Houbraken J."/>
            <person name="Oakley B."/>
            <person name="Pocsi I."/>
            <person name="Scazzocchio C."/>
            <person name="Seiboth B."/>
            <person name="vanKuyk P.A."/>
            <person name="Wortman J."/>
            <person name="Dyer P.S."/>
            <person name="Grigoriev I.V."/>
        </authorList>
    </citation>
    <scope>NUCLEOTIDE SEQUENCE [LARGE SCALE GENOMIC DNA]</scope>
    <source>
        <strain evidence="2">CBS 583.65</strain>
    </source>
</reference>
<organism evidence="1 2">
    <name type="scientific">Aspergillus versicolor CBS 583.65</name>
    <dbReference type="NCBI Taxonomy" id="1036611"/>
    <lineage>
        <taxon>Eukaryota</taxon>
        <taxon>Fungi</taxon>
        <taxon>Dikarya</taxon>
        <taxon>Ascomycota</taxon>
        <taxon>Pezizomycotina</taxon>
        <taxon>Eurotiomycetes</taxon>
        <taxon>Eurotiomycetidae</taxon>
        <taxon>Eurotiales</taxon>
        <taxon>Aspergillaceae</taxon>
        <taxon>Aspergillus</taxon>
        <taxon>Aspergillus subgen. Nidulantes</taxon>
    </lineage>
</organism>
<evidence type="ECO:0000313" key="1">
    <source>
        <dbReference type="EMBL" id="OJI98304.1"/>
    </source>
</evidence>
<proteinExistence type="predicted"/>
<dbReference type="VEuPathDB" id="FungiDB:ASPVEDRAFT_147550"/>
<dbReference type="InterPro" id="IPR025332">
    <property type="entry name" value="DUF4238"/>
</dbReference>
<accession>A0A1L9PA24</accession>
<name>A0A1L9PA24_ASPVE</name>
<dbReference type="Proteomes" id="UP000184073">
    <property type="component" value="Unassembled WGS sequence"/>
</dbReference>
<protein>
    <recommendedName>
        <fullName evidence="3">DUF4238 domain-containing protein</fullName>
    </recommendedName>
</protein>
<gene>
    <name evidence="1" type="ORF">ASPVEDRAFT_147550</name>
</gene>
<keyword evidence="2" id="KW-1185">Reference proteome</keyword>